<dbReference type="Gene3D" id="3.90.1150.10">
    <property type="entry name" value="Aspartate Aminotransferase, domain 1"/>
    <property type="match status" value="1"/>
</dbReference>
<dbReference type="PANTHER" id="PTHR43525">
    <property type="entry name" value="PROTEIN MALY"/>
    <property type="match status" value="1"/>
</dbReference>
<evidence type="ECO:0000259" key="4">
    <source>
        <dbReference type="Pfam" id="PF00155"/>
    </source>
</evidence>
<protein>
    <submittedName>
        <fullName evidence="5">Unannotated protein</fullName>
    </submittedName>
</protein>
<dbReference type="EMBL" id="CAEZUR010000032">
    <property type="protein sequence ID" value="CAB4606286.1"/>
    <property type="molecule type" value="Genomic_DNA"/>
</dbReference>
<sequence>MRAKVELMPQATHWRASIVGAFAMAEAYENGETWLDSTLQTLDENRHHLKRELQRLFPEVDYIIPEAGYLAWLDVTSWNLGEQTVSTLIRDAKVALVPGNDHGPEYTNHVRFNFGTSPELITEGLTRIARALHN</sequence>
<dbReference type="SUPFAM" id="SSF53383">
    <property type="entry name" value="PLP-dependent transferases"/>
    <property type="match status" value="1"/>
</dbReference>
<gene>
    <name evidence="5" type="ORF">UFOPK1843_00533</name>
</gene>
<dbReference type="GO" id="GO:0016829">
    <property type="term" value="F:lyase activity"/>
    <property type="evidence" value="ECO:0007669"/>
    <property type="project" value="UniProtKB-KW"/>
</dbReference>
<evidence type="ECO:0000256" key="1">
    <source>
        <dbReference type="ARBA" id="ARBA00001933"/>
    </source>
</evidence>
<dbReference type="CDD" id="cd00609">
    <property type="entry name" value="AAT_like"/>
    <property type="match status" value="1"/>
</dbReference>
<dbReference type="InterPro" id="IPR015424">
    <property type="entry name" value="PyrdxlP-dep_Trfase"/>
</dbReference>
<accession>A0A6J6GZE1</accession>
<comment type="cofactor">
    <cofactor evidence="1">
        <name>pyridoxal 5'-phosphate</name>
        <dbReference type="ChEBI" id="CHEBI:597326"/>
    </cofactor>
</comment>
<dbReference type="InterPro" id="IPR051798">
    <property type="entry name" value="Class-II_PLP-Dep_Aminotrans"/>
</dbReference>
<proteinExistence type="predicted"/>
<evidence type="ECO:0000256" key="2">
    <source>
        <dbReference type="ARBA" id="ARBA00022898"/>
    </source>
</evidence>
<feature type="domain" description="Aminotransferase class I/classII large" evidence="4">
    <location>
        <begin position="15"/>
        <end position="128"/>
    </location>
</feature>
<dbReference type="AlphaFoldDB" id="A0A6J6GZE1"/>
<evidence type="ECO:0000256" key="3">
    <source>
        <dbReference type="ARBA" id="ARBA00023239"/>
    </source>
</evidence>
<organism evidence="5">
    <name type="scientific">freshwater metagenome</name>
    <dbReference type="NCBI Taxonomy" id="449393"/>
    <lineage>
        <taxon>unclassified sequences</taxon>
        <taxon>metagenomes</taxon>
        <taxon>ecological metagenomes</taxon>
    </lineage>
</organism>
<name>A0A6J6GZE1_9ZZZZ</name>
<keyword evidence="2" id="KW-0663">Pyridoxal phosphate</keyword>
<keyword evidence="3" id="KW-0456">Lyase</keyword>
<dbReference type="PANTHER" id="PTHR43525:SF2">
    <property type="entry name" value="CYSTATHIONINE BETA-LYASE-RELATED"/>
    <property type="match status" value="1"/>
</dbReference>
<dbReference type="InterPro" id="IPR004839">
    <property type="entry name" value="Aminotransferase_I/II_large"/>
</dbReference>
<dbReference type="InterPro" id="IPR015422">
    <property type="entry name" value="PyrdxlP-dep_Trfase_small"/>
</dbReference>
<dbReference type="GO" id="GO:0030170">
    <property type="term" value="F:pyridoxal phosphate binding"/>
    <property type="evidence" value="ECO:0007669"/>
    <property type="project" value="InterPro"/>
</dbReference>
<reference evidence="5" key="1">
    <citation type="submission" date="2020-05" db="EMBL/GenBank/DDBJ databases">
        <authorList>
            <person name="Chiriac C."/>
            <person name="Salcher M."/>
            <person name="Ghai R."/>
            <person name="Kavagutti S V."/>
        </authorList>
    </citation>
    <scope>NUCLEOTIDE SEQUENCE</scope>
</reference>
<dbReference type="Pfam" id="PF00155">
    <property type="entry name" value="Aminotran_1_2"/>
    <property type="match status" value="1"/>
</dbReference>
<evidence type="ECO:0000313" key="5">
    <source>
        <dbReference type="EMBL" id="CAB4606286.1"/>
    </source>
</evidence>